<keyword evidence="2" id="KW-1185">Reference proteome</keyword>
<reference evidence="1 2" key="1">
    <citation type="submission" date="2014-04" db="EMBL/GenBank/DDBJ databases">
        <title>Marinobacterium kochiensis sp. nov., isolated from sediment sample collected from Kochi backwaters in Kerala, India.</title>
        <authorList>
            <person name="Singh A."/>
            <person name="Pinnaka A.K."/>
        </authorList>
    </citation>
    <scope>NUCLEOTIDE SEQUENCE [LARGE SCALE GENOMIC DNA]</scope>
    <source>
        <strain evidence="1 2">AK27</strain>
    </source>
</reference>
<dbReference type="PATRIC" id="fig|1232683.4.peg.300"/>
<evidence type="ECO:0000313" key="1">
    <source>
        <dbReference type="EMBL" id="KEA65348.1"/>
    </source>
</evidence>
<organism evidence="1 2">
    <name type="scientific">Marinobacterium lacunae</name>
    <dbReference type="NCBI Taxonomy" id="1232683"/>
    <lineage>
        <taxon>Bacteria</taxon>
        <taxon>Pseudomonadati</taxon>
        <taxon>Pseudomonadota</taxon>
        <taxon>Gammaproteobacteria</taxon>
        <taxon>Oceanospirillales</taxon>
        <taxon>Oceanospirillaceae</taxon>
        <taxon>Marinobacterium</taxon>
    </lineage>
</organism>
<evidence type="ECO:0000313" key="2">
    <source>
        <dbReference type="Proteomes" id="UP000028252"/>
    </source>
</evidence>
<protein>
    <submittedName>
        <fullName evidence="1">Uncharacterized protein</fullName>
    </submittedName>
</protein>
<dbReference type="AlphaFoldDB" id="A0A081G3J3"/>
<gene>
    <name evidence="1" type="ORF">ADIMK_0305</name>
</gene>
<dbReference type="EMBL" id="JMQN01000011">
    <property type="protein sequence ID" value="KEA65348.1"/>
    <property type="molecule type" value="Genomic_DNA"/>
</dbReference>
<dbReference type="Proteomes" id="UP000028252">
    <property type="component" value="Unassembled WGS sequence"/>
</dbReference>
<name>A0A081G3J3_9GAMM</name>
<comment type="caution">
    <text evidence="1">The sequence shown here is derived from an EMBL/GenBank/DDBJ whole genome shotgun (WGS) entry which is preliminary data.</text>
</comment>
<proteinExistence type="predicted"/>
<accession>A0A081G3J3</accession>
<sequence>MLSSITMHFHERRDKNEIRCSHPWEYLRARHTKMGQKPSRED</sequence>